<dbReference type="Proteomes" id="UP000002215">
    <property type="component" value="Chromosome"/>
</dbReference>
<feature type="region of interest" description="Disordered" evidence="1">
    <location>
        <begin position="45"/>
        <end position="114"/>
    </location>
</feature>
<feature type="compositionally biased region" description="Basic and acidic residues" evidence="1">
    <location>
        <begin position="81"/>
        <end position="101"/>
    </location>
</feature>
<organism evidence="2 3">
    <name type="scientific">Chitinophaga pinensis (strain ATCC 43595 / DSM 2588 / LMG 13176 / NBRC 15968 / NCIMB 11800 / UQM 2034)</name>
    <dbReference type="NCBI Taxonomy" id="485918"/>
    <lineage>
        <taxon>Bacteria</taxon>
        <taxon>Pseudomonadati</taxon>
        <taxon>Bacteroidota</taxon>
        <taxon>Chitinophagia</taxon>
        <taxon>Chitinophagales</taxon>
        <taxon>Chitinophagaceae</taxon>
        <taxon>Chitinophaga</taxon>
    </lineage>
</organism>
<evidence type="ECO:0000313" key="3">
    <source>
        <dbReference type="Proteomes" id="UP000002215"/>
    </source>
</evidence>
<dbReference type="AlphaFoldDB" id="A0A979GXR3"/>
<protein>
    <submittedName>
        <fullName evidence="2">Uncharacterized protein</fullName>
    </submittedName>
</protein>
<evidence type="ECO:0000256" key="1">
    <source>
        <dbReference type="SAM" id="MobiDB-lite"/>
    </source>
</evidence>
<name>A0A979GXR3_CHIPD</name>
<reference evidence="2 3" key="2">
    <citation type="journal article" date="2010" name="Stand. Genomic Sci.">
        <title>Complete genome sequence of Chitinophaga pinensis type strain (UQM 2034).</title>
        <authorList>
            <person name="Glavina Del Rio T."/>
            <person name="Abt B."/>
            <person name="Spring S."/>
            <person name="Lapidus A."/>
            <person name="Nolan M."/>
            <person name="Tice H."/>
            <person name="Copeland A."/>
            <person name="Cheng J.F."/>
            <person name="Chen F."/>
            <person name="Bruce D."/>
            <person name="Goodwin L."/>
            <person name="Pitluck S."/>
            <person name="Ivanova N."/>
            <person name="Mavromatis K."/>
            <person name="Mikhailova N."/>
            <person name="Pati A."/>
            <person name="Chen A."/>
            <person name="Palaniappan K."/>
            <person name="Land M."/>
            <person name="Hauser L."/>
            <person name="Chang Y.J."/>
            <person name="Jeffries C.D."/>
            <person name="Chain P."/>
            <person name="Saunders E."/>
            <person name="Detter J.C."/>
            <person name="Brettin T."/>
            <person name="Rohde M."/>
            <person name="Goker M."/>
            <person name="Bristow J."/>
            <person name="Eisen J.A."/>
            <person name="Markowitz V."/>
            <person name="Hugenholtz P."/>
            <person name="Kyrpides N.C."/>
            <person name="Klenk H.P."/>
            <person name="Lucas S."/>
        </authorList>
    </citation>
    <scope>NUCLEOTIDE SEQUENCE [LARGE SCALE GENOMIC DNA]</scope>
    <source>
        <strain evidence="3">ATCC 43595 / DSM 2588 / LMG 13176 / NBRC 15968 / NCIMB 11800 / UQM 2034</strain>
    </source>
</reference>
<sequence>MKVKIKKRFRDIESKEIMQIGQVVDYDKERAVSLSLGGFVEILDQAAEPEDTQPGETSGPSDNAIHDDNDDTVESEEDTEKPDVNPDIEKFETSHIPKAETAHPTGKGRGAKKK</sequence>
<dbReference type="RefSeq" id="WP_012791528.1">
    <property type="nucleotide sequence ID" value="NC_013132.1"/>
</dbReference>
<evidence type="ECO:0000313" key="2">
    <source>
        <dbReference type="EMBL" id="ACU61355.1"/>
    </source>
</evidence>
<reference evidence="3" key="1">
    <citation type="submission" date="2009-08" db="EMBL/GenBank/DDBJ databases">
        <title>The complete genome of Chitinophaga pinensis DSM 2588.</title>
        <authorList>
            <consortium name="US DOE Joint Genome Institute (JGI-PGF)"/>
            <person name="Lucas S."/>
            <person name="Copeland A."/>
            <person name="Lapidus A."/>
            <person name="Glavina del Rio T."/>
            <person name="Dalin E."/>
            <person name="Tice H."/>
            <person name="Bruce D."/>
            <person name="Goodwin L."/>
            <person name="Pitluck S."/>
            <person name="Kyrpides N."/>
            <person name="Mavromatis K."/>
            <person name="Ivanova N."/>
            <person name="Mikhailova N."/>
            <person name="Sims D."/>
            <person name="Meinche L."/>
            <person name="Brettin T."/>
            <person name="Detter J.C."/>
            <person name="Han C."/>
            <person name="Larimer F."/>
            <person name="Land M."/>
            <person name="Hauser L."/>
            <person name="Markowitz V."/>
            <person name="Cheng J.-F."/>
            <person name="Hugenholtz P."/>
            <person name="Woyke T."/>
            <person name="Wu D."/>
            <person name="Spring S."/>
            <person name="Klenk H.-P."/>
            <person name="Eisen J.A."/>
        </authorList>
    </citation>
    <scope>NUCLEOTIDE SEQUENCE [LARGE SCALE GENOMIC DNA]</scope>
    <source>
        <strain evidence="3">ATCC 43595 / DSM 2588 / LMG 13176 / NBRC 15968 / NCIMB 11800 / UQM 2034</strain>
    </source>
</reference>
<dbReference type="KEGG" id="cpi:Cpin_3893"/>
<dbReference type="EMBL" id="CP001699">
    <property type="protein sequence ID" value="ACU61355.1"/>
    <property type="molecule type" value="Genomic_DNA"/>
</dbReference>
<accession>A0A979GXR3</accession>
<gene>
    <name evidence="2" type="ordered locus">Cpin_3893</name>
</gene>
<proteinExistence type="predicted"/>
<feature type="compositionally biased region" description="Acidic residues" evidence="1">
    <location>
        <begin position="68"/>
        <end position="80"/>
    </location>
</feature>